<feature type="compositionally biased region" description="Pro residues" evidence="1">
    <location>
        <begin position="25"/>
        <end position="37"/>
    </location>
</feature>
<feature type="region of interest" description="Disordered" evidence="1">
    <location>
        <begin position="325"/>
        <end position="344"/>
    </location>
</feature>
<proteinExistence type="predicted"/>
<keyword evidence="3" id="KW-1185">Reference proteome</keyword>
<name>A0A7D8YQC4_9HELO</name>
<evidence type="ECO:0000313" key="3">
    <source>
        <dbReference type="Proteomes" id="UP000481288"/>
    </source>
</evidence>
<dbReference type="OrthoDB" id="3641178at2759"/>
<organism evidence="2 3">
    <name type="scientific">Lachnellula cervina</name>
    <dbReference type="NCBI Taxonomy" id="1316786"/>
    <lineage>
        <taxon>Eukaryota</taxon>
        <taxon>Fungi</taxon>
        <taxon>Dikarya</taxon>
        <taxon>Ascomycota</taxon>
        <taxon>Pezizomycotina</taxon>
        <taxon>Leotiomycetes</taxon>
        <taxon>Helotiales</taxon>
        <taxon>Lachnaceae</taxon>
        <taxon>Lachnellula</taxon>
    </lineage>
</organism>
<feature type="region of interest" description="Disordered" evidence="1">
    <location>
        <begin position="184"/>
        <end position="266"/>
    </location>
</feature>
<feature type="compositionally biased region" description="Polar residues" evidence="1">
    <location>
        <begin position="13"/>
        <end position="24"/>
    </location>
</feature>
<dbReference type="Proteomes" id="UP000481288">
    <property type="component" value="Unassembled WGS sequence"/>
</dbReference>
<gene>
    <name evidence="2" type="ORF">LCER1_G002639</name>
</gene>
<evidence type="ECO:0000256" key="1">
    <source>
        <dbReference type="SAM" id="MobiDB-lite"/>
    </source>
</evidence>
<feature type="compositionally biased region" description="Basic residues" evidence="1">
    <location>
        <begin position="200"/>
        <end position="213"/>
    </location>
</feature>
<dbReference type="AlphaFoldDB" id="A0A7D8YQC4"/>
<feature type="compositionally biased region" description="Low complexity" evidence="1">
    <location>
        <begin position="249"/>
        <end position="263"/>
    </location>
</feature>
<evidence type="ECO:0000313" key="2">
    <source>
        <dbReference type="EMBL" id="TVY54023.1"/>
    </source>
</evidence>
<accession>A0A7D8YQC4</accession>
<feature type="region of interest" description="Disordered" evidence="1">
    <location>
        <begin position="13"/>
        <end position="44"/>
    </location>
</feature>
<feature type="compositionally biased region" description="Acidic residues" evidence="1">
    <location>
        <begin position="226"/>
        <end position="235"/>
    </location>
</feature>
<protein>
    <submittedName>
        <fullName evidence="2">Uncharacterized protein</fullName>
    </submittedName>
</protein>
<comment type="caution">
    <text evidence="2">The sequence shown here is derived from an EMBL/GenBank/DDBJ whole genome shotgun (WGS) entry which is preliminary data.</text>
</comment>
<dbReference type="EMBL" id="QGMG01000386">
    <property type="protein sequence ID" value="TVY54023.1"/>
    <property type="molecule type" value="Genomic_DNA"/>
</dbReference>
<sequence length="386" mass="42670">MGRLIPLVLNQTAETTSKRFSSNPPSEPPAFGLPPIPIRSKKRRPGPVTNLTIVPYTSTEWRKAMAEVKELYDKRQYKKCSTQCKLLFDNIKDSYEIPPLYSIYIAFYAGSCLELTARSLHNNASTKLPLFKEALDFYEKAESYIQDATLTADPHTSKHNSTSSSIRSSTSSVFSQQSISSASSTASSILDSPNPESSAHHHQSQSRHTKKKVSFSSMKPVSISEPDADDDDEGSLLDSFPSPPSHDCTSSPITSSQATSTTTAEEKSNLLALEAKARERALALIRYQTHLFALSTQLTYHTTSIHAQMDTLSLAHRARCSTLPDSFSSSSSSSGAGVVAEEEKKKTDLQERIRRGRETGWARKRFEGGRYRELCERALGEVEGVF</sequence>
<reference evidence="2 3" key="1">
    <citation type="submission" date="2018-05" db="EMBL/GenBank/DDBJ databases">
        <title>Whole genome sequencing for identification of molecular markers to develop diagnostic detection tools for the regulated plant pathogen Lachnellula willkommii.</title>
        <authorList>
            <person name="Giroux E."/>
            <person name="Bilodeau G."/>
        </authorList>
    </citation>
    <scope>NUCLEOTIDE SEQUENCE [LARGE SCALE GENOMIC DNA]</scope>
    <source>
        <strain evidence="2 3">CBS 625.97</strain>
    </source>
</reference>